<proteinExistence type="predicted"/>
<protein>
    <recommendedName>
        <fullName evidence="9">Biotin-protein ligase N-terminal domain-containing protein</fullName>
    </recommendedName>
</protein>
<dbReference type="InterPro" id="IPR029062">
    <property type="entry name" value="Class_I_gatase-like"/>
</dbReference>
<dbReference type="GO" id="GO:0046872">
    <property type="term" value="F:metal ion binding"/>
    <property type="evidence" value="ECO:0007669"/>
    <property type="project" value="UniProtKB-KW"/>
</dbReference>
<evidence type="ECO:0000256" key="5">
    <source>
        <dbReference type="ARBA" id="ARBA00023163"/>
    </source>
</evidence>
<accession>A0A8H5E1A3</accession>
<evidence type="ECO:0000256" key="1">
    <source>
        <dbReference type="ARBA" id="ARBA00022723"/>
    </source>
</evidence>
<dbReference type="AlphaFoldDB" id="A0A8H5E1A3"/>
<keyword evidence="6" id="KW-0539">Nucleus</keyword>
<keyword evidence="1" id="KW-0479">Metal-binding</keyword>
<keyword evidence="2" id="KW-0862">Zinc</keyword>
<evidence type="ECO:0000256" key="6">
    <source>
        <dbReference type="ARBA" id="ARBA00023242"/>
    </source>
</evidence>
<dbReference type="CDD" id="cd03144">
    <property type="entry name" value="GATase1_ScBLP_like"/>
    <property type="match status" value="1"/>
</dbReference>
<evidence type="ECO:0008006" key="9">
    <source>
        <dbReference type="Google" id="ProtNLM"/>
    </source>
</evidence>
<name>A0A8H5E1A3_9HYPO</name>
<dbReference type="Proteomes" id="UP000573603">
    <property type="component" value="Unassembled WGS sequence"/>
</dbReference>
<dbReference type="Pfam" id="PF11951">
    <property type="entry name" value="Fungal_trans_2"/>
    <property type="match status" value="1"/>
</dbReference>
<dbReference type="PANTHER" id="PTHR36206">
    <property type="entry name" value="ASPERCRYPTIN BIOSYNTHESIS CLUSTER-SPECIFIC TRANSCRIPTION REGULATOR ATNN-RELATED"/>
    <property type="match status" value="1"/>
</dbReference>
<dbReference type="InterPro" id="IPR052360">
    <property type="entry name" value="Transcr_Regulatory_Proteins"/>
</dbReference>
<evidence type="ECO:0000313" key="8">
    <source>
        <dbReference type="Proteomes" id="UP000573603"/>
    </source>
</evidence>
<dbReference type="InterPro" id="IPR021858">
    <property type="entry name" value="Fun_TF"/>
</dbReference>
<dbReference type="GO" id="GO:0003677">
    <property type="term" value="F:DNA binding"/>
    <property type="evidence" value="ECO:0007669"/>
    <property type="project" value="UniProtKB-KW"/>
</dbReference>
<organism evidence="7 8">
    <name type="scientific">Fusarium anthophilum</name>
    <dbReference type="NCBI Taxonomy" id="48485"/>
    <lineage>
        <taxon>Eukaryota</taxon>
        <taxon>Fungi</taxon>
        <taxon>Dikarya</taxon>
        <taxon>Ascomycota</taxon>
        <taxon>Pezizomycotina</taxon>
        <taxon>Sordariomycetes</taxon>
        <taxon>Hypocreomycetidae</taxon>
        <taxon>Hypocreales</taxon>
        <taxon>Nectriaceae</taxon>
        <taxon>Fusarium</taxon>
        <taxon>Fusarium fujikuroi species complex</taxon>
    </lineage>
</organism>
<gene>
    <name evidence="7" type="ORF">FANTH_8092</name>
</gene>
<dbReference type="SUPFAM" id="SSF52317">
    <property type="entry name" value="Class I glutamine amidotransferase-like"/>
    <property type="match status" value="1"/>
</dbReference>
<dbReference type="CDD" id="cd12148">
    <property type="entry name" value="fungal_TF_MHR"/>
    <property type="match status" value="1"/>
</dbReference>
<evidence type="ECO:0000256" key="3">
    <source>
        <dbReference type="ARBA" id="ARBA00023015"/>
    </source>
</evidence>
<evidence type="ECO:0000256" key="4">
    <source>
        <dbReference type="ARBA" id="ARBA00023125"/>
    </source>
</evidence>
<keyword evidence="5" id="KW-0804">Transcription</keyword>
<evidence type="ECO:0000256" key="2">
    <source>
        <dbReference type="ARBA" id="ARBA00022833"/>
    </source>
</evidence>
<keyword evidence="4" id="KW-0238">DNA-binding</keyword>
<dbReference type="EMBL" id="JABEVY010000190">
    <property type="protein sequence ID" value="KAF5243513.1"/>
    <property type="molecule type" value="Genomic_DNA"/>
</dbReference>
<keyword evidence="3" id="KW-0805">Transcription regulation</keyword>
<keyword evidence="8" id="KW-1185">Reference proteome</keyword>
<dbReference type="PANTHER" id="PTHR36206:SF12">
    <property type="entry name" value="ASPERCRYPTIN BIOSYNTHESIS CLUSTER-SPECIFIC TRANSCRIPTION REGULATOR ATNN-RELATED"/>
    <property type="match status" value="1"/>
</dbReference>
<reference evidence="7 8" key="1">
    <citation type="journal article" date="2020" name="BMC Genomics">
        <title>Correction to: Identification and distribution of gene clusters required for synthesis of sphingolipid metabolism inhibitors in diverse species of the filamentous fungus Fusarium.</title>
        <authorList>
            <person name="Kim H.S."/>
            <person name="Lohmar J.M."/>
            <person name="Busman M."/>
            <person name="Brown D.W."/>
            <person name="Naumann T.A."/>
            <person name="Divon H.H."/>
            <person name="Lysoe E."/>
            <person name="Uhlig S."/>
            <person name="Proctor R.H."/>
        </authorList>
    </citation>
    <scope>NUCLEOTIDE SEQUENCE [LARGE SCALE GENOMIC DNA]</scope>
    <source>
        <strain evidence="7 8">NRRL 25214</strain>
    </source>
</reference>
<sequence>MKDGGYVCDGYTPQSKAVTTKTQNRALPILAAKVTPTRPLLPGDTLESNYYVYFFSDIISQLEITPYLNREFWNRNILVPSQSSECVRHAVLALGATHWQYSARTELSAASLDRFVLRHYNEAISRLTSNQDSPPDMSTVLTCCILFVILESLRGDFGEAIRHLESGTRILTNHVPRTYLPNRDFQELAEIFHAIASQVAIFSPERVFPDVTHLLMPAAKEQKRIEGEFRNLDEAEDVMNRFDDMVNYISWDLDQEWENEESECNTQWSMLQENVRTWQCQFEVLVKKLSAGKEPIDSEKVLNLRIQHKLWELLIEEQSSVDEDAEAYLDPAECNILLDQLEKLWCNPSRPRFGLKIDLTAALFQLYVYCTDENVRHRIIFMLRAQRRREIIWDSGQLADFLENDMVLRAVGLQTDRWPEIGPSANDGALLIYTINSNSQAQQSLNSSTMHFRSPLSIAMAIISYGVSATLGAQARPKAVVYRGPASSEGCPEGVRDLLVSSPSNFEVVFAGPNEPIDVIEALKGATVYAHGGGPNWKKAYRSTKKYEKAIQEFVKSGGHYLGFCLGAYLAGPVNGYNLLPKGVDTEQEIERRRAQIKDEEDTVINVDWTFESGTTEKKRWLYFQDGVVIRGMDASKPGKIVGRYSANGDVAASITPYGKGSVGLVGPHPEADDTWYEGAEIQNPEGIRFDIGHDFVEATVHAGSHKRS</sequence>
<evidence type="ECO:0000313" key="7">
    <source>
        <dbReference type="EMBL" id="KAF5243513.1"/>
    </source>
</evidence>
<comment type="caution">
    <text evidence="7">The sequence shown here is derived from an EMBL/GenBank/DDBJ whole genome shotgun (WGS) entry which is preliminary data.</text>
</comment>